<accession>A0A6C0BK26</accession>
<sequence length="251" mass="30255">MLQIKQDMWQGFFSCCSTRLEKIIEFFNLNKQEPEEVDSSDQFKWYKPMYSTADITYQYFEKQNNHTINYKEIRFTNGYQYLNYHSLPYLDYVPFIRKYFYPSVEVKQLIKDIEEKYKIDYPNTCVLFYRGNDKATEVTLPSYESLLEAAKQIKQQNPNVRFLVQSDETEFLQKMLELPNSFYFHDEIRHIPRQKATVDHFDINQNLRFSKLFLAITIIMSKSQYIVCNTGNCSMWICLYRGHTQNVFQIT</sequence>
<protein>
    <submittedName>
        <fullName evidence="1">Uncharacterized protein</fullName>
    </submittedName>
</protein>
<name>A0A6C0BK26_9ZZZZ</name>
<dbReference type="EMBL" id="MN739162">
    <property type="protein sequence ID" value="QHS91683.1"/>
    <property type="molecule type" value="Genomic_DNA"/>
</dbReference>
<organism evidence="1">
    <name type="scientific">viral metagenome</name>
    <dbReference type="NCBI Taxonomy" id="1070528"/>
    <lineage>
        <taxon>unclassified sequences</taxon>
        <taxon>metagenomes</taxon>
        <taxon>organismal metagenomes</taxon>
    </lineage>
</organism>
<reference evidence="1" key="1">
    <citation type="journal article" date="2020" name="Nature">
        <title>Giant virus diversity and host interactions through global metagenomics.</title>
        <authorList>
            <person name="Schulz F."/>
            <person name="Roux S."/>
            <person name="Paez-Espino D."/>
            <person name="Jungbluth S."/>
            <person name="Walsh D.A."/>
            <person name="Denef V.J."/>
            <person name="McMahon K.D."/>
            <person name="Konstantinidis K.T."/>
            <person name="Eloe-Fadrosh E.A."/>
            <person name="Kyrpides N.C."/>
            <person name="Woyke T."/>
        </authorList>
    </citation>
    <scope>NUCLEOTIDE SEQUENCE</scope>
    <source>
        <strain evidence="1">GVMAG-M-3300013006-15</strain>
    </source>
</reference>
<evidence type="ECO:0000313" key="1">
    <source>
        <dbReference type="EMBL" id="QHS91683.1"/>
    </source>
</evidence>
<dbReference type="AlphaFoldDB" id="A0A6C0BK26"/>
<proteinExistence type="predicted"/>
<dbReference type="Gene3D" id="3.40.50.11350">
    <property type="match status" value="1"/>
</dbReference>